<organism evidence="2 3">
    <name type="scientific">Paeniglutamicibacter gangotriensis</name>
    <dbReference type="NCBI Taxonomy" id="254787"/>
    <lineage>
        <taxon>Bacteria</taxon>
        <taxon>Bacillati</taxon>
        <taxon>Actinomycetota</taxon>
        <taxon>Actinomycetes</taxon>
        <taxon>Micrococcales</taxon>
        <taxon>Micrococcaceae</taxon>
        <taxon>Paeniglutamicibacter</taxon>
    </lineage>
</organism>
<dbReference type="PANTHER" id="PTHR18964">
    <property type="entry name" value="ROK (REPRESSOR, ORF, KINASE) FAMILY"/>
    <property type="match status" value="1"/>
</dbReference>
<accession>A0A5B0EJW8</accession>
<dbReference type="Gene3D" id="3.30.420.40">
    <property type="match status" value="2"/>
</dbReference>
<evidence type="ECO:0000313" key="3">
    <source>
        <dbReference type="Proteomes" id="UP000323856"/>
    </source>
</evidence>
<comment type="similarity">
    <text evidence="1">Belongs to the ROK (NagC/XylR) family.</text>
</comment>
<dbReference type="RefSeq" id="WP_007271927.1">
    <property type="nucleotide sequence ID" value="NZ_VOBL01000003.1"/>
</dbReference>
<dbReference type="SUPFAM" id="SSF53067">
    <property type="entry name" value="Actin-like ATPase domain"/>
    <property type="match status" value="1"/>
</dbReference>
<gene>
    <name evidence="2" type="ORF">FQ154_04415</name>
</gene>
<dbReference type="Pfam" id="PF00480">
    <property type="entry name" value="ROK"/>
    <property type="match status" value="1"/>
</dbReference>
<dbReference type="AlphaFoldDB" id="A0A5B0EJW8"/>
<dbReference type="EMBL" id="VOBL01000003">
    <property type="protein sequence ID" value="KAA0978998.1"/>
    <property type="molecule type" value="Genomic_DNA"/>
</dbReference>
<proteinExistence type="inferred from homology"/>
<evidence type="ECO:0000313" key="2">
    <source>
        <dbReference type="EMBL" id="KAA0978998.1"/>
    </source>
</evidence>
<dbReference type="InterPro" id="IPR000600">
    <property type="entry name" value="ROK"/>
</dbReference>
<protein>
    <submittedName>
        <fullName evidence="2">ROK family protein</fullName>
    </submittedName>
</protein>
<comment type="caution">
    <text evidence="2">The sequence shown here is derived from an EMBL/GenBank/DDBJ whole genome shotgun (WGS) entry which is preliminary data.</text>
</comment>
<dbReference type="InterPro" id="IPR043129">
    <property type="entry name" value="ATPase_NBD"/>
</dbReference>
<name>A0A5B0EJW8_9MICC</name>
<dbReference type="OrthoDB" id="9810372at2"/>
<reference evidence="2 3" key="1">
    <citation type="submission" date="2019-07" db="EMBL/GenBank/DDBJ databases">
        <title>Analysis of the biochemical properties, biological activity and biotechnological potential of siderophores and biosurfactants produced by Antarctic psychrotolerant bacteria.</title>
        <authorList>
            <person name="Styczynski M."/>
            <person name="Krucon T."/>
            <person name="Decewicz P."/>
            <person name="Dziewit L."/>
        </authorList>
    </citation>
    <scope>NUCLEOTIDE SEQUENCE [LARGE SCALE GENOMIC DNA]</scope>
    <source>
        <strain evidence="2 3">ANT_H27</strain>
    </source>
</reference>
<sequence length="320" mass="32643">MPAEKLAIGIDIGGTKIAAGLVDGDGNISRRLQQATVGHDAAAVLATVTSMISELGAGITVAAVGVGAAGWMDPTGSTVLFSPHLAWRNEPLRAELEAATGRRVLLNNDADAAGWAEYRFGAARKQSHVVCLTLGTGIGGSIVIDGKLQRGRFGVGSEFGHQIVVPGGQRCACGNRGCWEQYASGNALAREARSLMAVHSPMAHALRDAANNDPHLVTGELVTSLAAAGDLACQELIIEVGQWLGRGLANLAAVLDPGIFVIGGGLGAAVPSLIAAAETTYQENLSGRGYRPFAQVARAELGPDAGMVGAADLARIALAG</sequence>
<dbReference type="PANTHER" id="PTHR18964:SF173">
    <property type="entry name" value="GLUCOKINASE"/>
    <property type="match status" value="1"/>
</dbReference>
<evidence type="ECO:0000256" key="1">
    <source>
        <dbReference type="ARBA" id="ARBA00006479"/>
    </source>
</evidence>
<dbReference type="Proteomes" id="UP000323856">
    <property type="component" value="Unassembled WGS sequence"/>
</dbReference>